<protein>
    <submittedName>
        <fullName evidence="2">Gp50</fullName>
    </submittedName>
</protein>
<evidence type="ECO:0000313" key="3">
    <source>
        <dbReference type="Proteomes" id="UP000006529"/>
    </source>
</evidence>
<feature type="compositionally biased region" description="Basic and acidic residues" evidence="1">
    <location>
        <begin position="44"/>
        <end position="80"/>
    </location>
</feature>
<feature type="compositionally biased region" description="Basic residues" evidence="1">
    <location>
        <begin position="10"/>
        <end position="19"/>
    </location>
</feature>
<keyword evidence="3" id="KW-1185">Reference proteome</keyword>
<evidence type="ECO:0000313" key="2">
    <source>
        <dbReference type="EMBL" id="ADP00042.1"/>
    </source>
</evidence>
<evidence type="ECO:0000256" key="1">
    <source>
        <dbReference type="SAM" id="MobiDB-lite"/>
    </source>
</evidence>
<dbReference type="Proteomes" id="UP000006529">
    <property type="component" value="Segment"/>
</dbReference>
<dbReference type="GeneID" id="11538013"/>
<dbReference type="EMBL" id="GU071100">
    <property type="protein sequence ID" value="ADP00042.1"/>
    <property type="molecule type" value="Genomic_DNA"/>
</dbReference>
<feature type="region of interest" description="Disordered" evidence="1">
    <location>
        <begin position="1"/>
        <end position="89"/>
    </location>
</feature>
<sequence length="89" mass="10338">MAPKKLPVSKLKKSARNYRKNPLSRAKKNAAQRSRNKLKINKKYRAELNRARRKDGNYGKGGKDYSHTKRGTLVREDASKNRARNRSKK</sequence>
<dbReference type="RefSeq" id="YP_005087414.1">
    <property type="nucleotide sequence ID" value="NC_016657.1"/>
</dbReference>
<dbReference type="OrthoDB" id="37847at10239"/>
<reference evidence="2 3" key="1">
    <citation type="submission" date="2009-10" db="EMBL/GenBank/DDBJ databases">
        <title>The Genome Sequence of Cyanophage 9515-10a.</title>
        <authorList>
            <consortium name="The Broad Institute Genome Sequencing Platform"/>
            <person name="Henn M.R."/>
            <person name="Sullivan M.S."/>
            <person name="Osburne M.S."/>
            <person name="Levin J."/>
            <person name="Malboeuf C."/>
            <person name="Casali M."/>
            <person name="Russ C."/>
            <person name="Lennon N."/>
            <person name="Erlich R."/>
            <person name="Young S.K."/>
            <person name="Koehrsen M."/>
            <person name="Yandava C."/>
            <person name="Zeng Q."/>
            <person name="Alvarado L."/>
            <person name="Anderson S."/>
            <person name="Berlin A."/>
            <person name="Borenstein D."/>
            <person name="Chen Z."/>
            <person name="Engels R."/>
            <person name="Freedman E."/>
            <person name="Gellesch M."/>
            <person name="Goldberg J."/>
            <person name="Green L."/>
            <person name="Griggs A."/>
            <person name="Gujja S."/>
            <person name="Heiman D."/>
            <person name="Hepburn T."/>
            <person name="Howarth C."/>
            <person name="Jen D."/>
            <person name="Larson L."/>
            <person name="Lewis B."/>
            <person name="Mehta T."/>
            <person name="Park D."/>
            <person name="Pearson M."/>
            <person name="Roberts A."/>
            <person name="Ryan E."/>
            <person name="Saif S."/>
            <person name="Shea T."/>
            <person name="Shenoy N."/>
            <person name="Sisk P."/>
            <person name="Stolte C."/>
            <person name="Sykes S."/>
            <person name="Walk T."/>
            <person name="White J."/>
            <person name="Yu Q."/>
            <person name="Coleman M.L."/>
            <person name="Huang K.H."/>
            <person name="Weigele P.R."/>
            <person name="DeFrancesco A.S."/>
            <person name="Kern S.E."/>
            <person name="Thompson L.R."/>
            <person name="Fu R."/>
            <person name="Hombeck B."/>
            <person name="Chisholm S.W."/>
            <person name="Haas B."/>
            <person name="Nusbaum C."/>
            <person name="Galagan J."/>
            <person name="Birren B."/>
        </authorList>
    </citation>
    <scope>NUCLEOTIDE SEQUENCE [LARGE SCALE GENOMIC DNA]</scope>
    <source>
        <strain evidence="2">9515-10a</strain>
    </source>
</reference>
<accession>E3SME7</accession>
<name>E3SME7_9CAUD</name>
<feature type="compositionally biased region" description="Basic residues" evidence="1">
    <location>
        <begin position="25"/>
        <end position="43"/>
    </location>
</feature>
<dbReference type="KEGG" id="vg:11538013"/>
<gene>
    <name evidence="2" type="ORF">CYOG_00021</name>
</gene>
<organism evidence="2 3">
    <name type="scientific">Cyanophage 9515-10a</name>
    <dbReference type="NCBI Taxonomy" id="444875"/>
    <lineage>
        <taxon>Viruses</taxon>
        <taxon>Duplodnaviria</taxon>
        <taxon>Heunggongvirae</taxon>
        <taxon>Uroviricota</taxon>
        <taxon>Caudoviricetes</taxon>
        <taxon>Autographivirales</taxon>
        <taxon>Sechaudvirinae</taxon>
        <taxon>Tangaroavirus</taxon>
        <taxon>Tangaroavirus tv951510a</taxon>
    </lineage>
</organism>
<proteinExistence type="predicted"/>